<dbReference type="PROSITE" id="PS51257">
    <property type="entry name" value="PROKAR_LIPOPROTEIN"/>
    <property type="match status" value="1"/>
</dbReference>
<dbReference type="Pfam" id="PF13149">
    <property type="entry name" value="Mfa_like_1"/>
    <property type="match status" value="1"/>
</dbReference>
<organism evidence="1 2">
    <name type="scientific">Dysgonomonas termitidis</name>
    <dbReference type="NCBI Taxonomy" id="1516126"/>
    <lineage>
        <taxon>Bacteria</taxon>
        <taxon>Pseudomonadati</taxon>
        <taxon>Bacteroidota</taxon>
        <taxon>Bacteroidia</taxon>
        <taxon>Bacteroidales</taxon>
        <taxon>Dysgonomonadaceae</taxon>
        <taxon>Dysgonomonas</taxon>
    </lineage>
</organism>
<dbReference type="Gene3D" id="2.60.40.2620">
    <property type="entry name" value="Fimbrillin-like"/>
    <property type="match status" value="1"/>
</dbReference>
<evidence type="ECO:0000313" key="2">
    <source>
        <dbReference type="Proteomes" id="UP001596023"/>
    </source>
</evidence>
<evidence type="ECO:0000313" key="1">
    <source>
        <dbReference type="EMBL" id="MFC4675246.1"/>
    </source>
</evidence>
<dbReference type="InterPro" id="IPR042278">
    <property type="entry name" value="Mfa-like_1_N"/>
</dbReference>
<sequence>MKRLFIAMAVVSATVFGFSSCNNEDEVVNPSQGQKVDLRIQTEITSAETGLRSTKAALSSFPEGSALSLFVTNGTLGSDYPQGPYNNVKAEYKSGKWELTPSVKLGETPAAVFAFYPYGAAYTNGTANMNIYHTNQMDYMYGTNAEGQGNINRDNPNLHLRMKHALTLLRFNIRKMNYPGEGKLTRIEVANISGRIDLRSAATLNIASGEMTYIDRYYDPAFIENANGLYTITEDETASPQEVLVMPVNKTSADGSILIRFFIDGAIYNYKVPVNTSWKQGTKYLYNVTFNGTELVIDDIIITEWTEGAKGEINLY</sequence>
<dbReference type="InterPro" id="IPR025049">
    <property type="entry name" value="Mfa-like_1"/>
</dbReference>
<dbReference type="CDD" id="cd13121">
    <property type="entry name" value="BF2867_like_C"/>
    <property type="match status" value="1"/>
</dbReference>
<dbReference type="Gene3D" id="2.60.40.2630">
    <property type="match status" value="1"/>
</dbReference>
<comment type="caution">
    <text evidence="1">The sequence shown here is derived from an EMBL/GenBank/DDBJ whole genome shotgun (WGS) entry which is preliminary data.</text>
</comment>
<name>A0ABV9KZY2_9BACT</name>
<proteinExistence type="predicted"/>
<dbReference type="Proteomes" id="UP001596023">
    <property type="component" value="Unassembled WGS sequence"/>
</dbReference>
<dbReference type="CDD" id="cd13120">
    <property type="entry name" value="BF2867_like_N"/>
    <property type="match status" value="1"/>
</dbReference>
<dbReference type="EMBL" id="JBHSGN010000094">
    <property type="protein sequence ID" value="MFC4675246.1"/>
    <property type="molecule type" value="Genomic_DNA"/>
</dbReference>
<keyword evidence="2" id="KW-1185">Reference proteome</keyword>
<reference evidence="2" key="1">
    <citation type="journal article" date="2019" name="Int. J. Syst. Evol. Microbiol.">
        <title>The Global Catalogue of Microorganisms (GCM) 10K type strain sequencing project: providing services to taxonomists for standard genome sequencing and annotation.</title>
        <authorList>
            <consortium name="The Broad Institute Genomics Platform"/>
            <consortium name="The Broad Institute Genome Sequencing Center for Infectious Disease"/>
            <person name="Wu L."/>
            <person name="Ma J."/>
        </authorList>
    </citation>
    <scope>NUCLEOTIDE SEQUENCE [LARGE SCALE GENOMIC DNA]</scope>
    <source>
        <strain evidence="2">CCUG 66188</strain>
    </source>
</reference>
<protein>
    <submittedName>
        <fullName evidence="1">Fimbrillin family protein</fullName>
    </submittedName>
</protein>
<dbReference type="RefSeq" id="WP_379998311.1">
    <property type="nucleotide sequence ID" value="NZ_JBHSGN010000094.1"/>
</dbReference>
<gene>
    <name evidence="1" type="ORF">ACFO6W_16215</name>
</gene>
<accession>A0ABV9KZY2</accession>